<keyword evidence="1" id="KW-1133">Transmembrane helix</keyword>
<protein>
    <submittedName>
        <fullName evidence="2">Orf583</fullName>
    </submittedName>
</protein>
<geneLocation type="mitochondrion" evidence="2"/>
<feature type="transmembrane region" description="Helical" evidence="1">
    <location>
        <begin position="186"/>
        <end position="207"/>
    </location>
</feature>
<gene>
    <name evidence="2" type="primary">orf583</name>
</gene>
<feature type="transmembrane region" description="Helical" evidence="1">
    <location>
        <begin position="235"/>
        <end position="254"/>
    </location>
</feature>
<keyword evidence="1" id="KW-0472">Membrane</keyword>
<accession>A0A2I4PET5</accession>
<feature type="transmembrane region" description="Helical" evidence="1">
    <location>
        <begin position="106"/>
        <end position="127"/>
    </location>
</feature>
<organism evidence="2">
    <name type="scientific">Laurentiella strenua</name>
    <dbReference type="NCBI Taxonomy" id="114681"/>
    <lineage>
        <taxon>Eukaryota</taxon>
        <taxon>Sar</taxon>
        <taxon>Alveolata</taxon>
        <taxon>Ciliophora</taxon>
        <taxon>Intramacronucleata</taxon>
        <taxon>Spirotrichea</taxon>
        <taxon>Stichotrichia</taxon>
        <taxon>Sporadotrichida</taxon>
        <taxon>Oxytrichidae</taxon>
        <taxon>Stylonychinae</taxon>
        <taxon>Laurentiella</taxon>
    </lineage>
</organism>
<feature type="transmembrane region" description="Helical" evidence="1">
    <location>
        <begin position="418"/>
        <end position="439"/>
    </location>
</feature>
<feature type="transmembrane region" description="Helical" evidence="1">
    <location>
        <begin position="266"/>
        <end position="284"/>
    </location>
</feature>
<name>A0A2I4PET5_9SPIT</name>
<feature type="transmembrane region" description="Helical" evidence="1">
    <location>
        <begin position="12"/>
        <end position="31"/>
    </location>
</feature>
<keyword evidence="1" id="KW-0812">Transmembrane</keyword>
<feature type="transmembrane region" description="Helical" evidence="1">
    <location>
        <begin position="315"/>
        <end position="334"/>
    </location>
</feature>
<reference evidence="2" key="1">
    <citation type="submission" date="2016-07" db="EMBL/GenBank/DDBJ databases">
        <title>Mitochondrial genome evolution in stichotrich ciliates.</title>
        <authorList>
            <person name="Chen X."/>
            <person name="Landweber L."/>
        </authorList>
    </citation>
    <scope>NUCLEOTIDE SEQUENCE</scope>
</reference>
<evidence type="ECO:0000313" key="2">
    <source>
        <dbReference type="EMBL" id="APW82432.1"/>
    </source>
</evidence>
<sequence length="467" mass="57278">MTYFYRCYWFSYVINFLIFLKVIYPSEYAWLESYLDSDFLWLENVVNWEDAFSLVLSDFTIYTFLSTPFFSNSHFFLDSFTKLSFVDILFIAETKKSKYSRELYDLFIWDISTTFFTKFFPLQFFFYTDYQDFIVILLKYSPELVTAIEDYVDIYWLNSALNYLPSVVFDLFHDSVVSSIADFLEYLALFFVFVWLVVILISIFNLLKWNNSLETYGVRLYYYLYSISKESRTQFEALIQTFFFFFFYWSMMISTFDDDQEELIELFDSGFFIFFCLLILFLLFKYSQHYFAFLETSVSEGRSVSYITKQFFRDFINTFALLLRFFILLFRLNVYDTLDDFYDSYYIFIGDFDDDEYLNEVFFSFYSFFFYDFDNKDDRAFSLEDENDIFFDLFYIYFICWAKFFTFIFFILEEILRLSLAFYICYLIIFEVHAVNCSYTEDKYFQNTRQNPYFVEIFITKPYIKLF</sequence>
<keyword evidence="2" id="KW-0496">Mitochondrion</keyword>
<dbReference type="AlphaFoldDB" id="A0A2I4PET5"/>
<evidence type="ECO:0000256" key="1">
    <source>
        <dbReference type="SAM" id="Phobius"/>
    </source>
</evidence>
<proteinExistence type="predicted"/>
<dbReference type="EMBL" id="KX529838">
    <property type="protein sequence ID" value="APW82432.1"/>
    <property type="molecule type" value="Genomic_DNA"/>
</dbReference>
<feature type="transmembrane region" description="Helical" evidence="1">
    <location>
        <begin position="51"/>
        <end position="70"/>
    </location>
</feature>
<feature type="transmembrane region" description="Helical" evidence="1">
    <location>
        <begin position="394"/>
        <end position="412"/>
    </location>
</feature>